<dbReference type="Proteomes" id="UP000887579">
    <property type="component" value="Unplaced"/>
</dbReference>
<organism evidence="1 2">
    <name type="scientific">Panagrolaimus sp. ES5</name>
    <dbReference type="NCBI Taxonomy" id="591445"/>
    <lineage>
        <taxon>Eukaryota</taxon>
        <taxon>Metazoa</taxon>
        <taxon>Ecdysozoa</taxon>
        <taxon>Nematoda</taxon>
        <taxon>Chromadorea</taxon>
        <taxon>Rhabditida</taxon>
        <taxon>Tylenchina</taxon>
        <taxon>Panagrolaimomorpha</taxon>
        <taxon>Panagrolaimoidea</taxon>
        <taxon>Panagrolaimidae</taxon>
        <taxon>Panagrolaimus</taxon>
    </lineage>
</organism>
<dbReference type="WBParaSite" id="ES5_v2.g13076.t1">
    <property type="protein sequence ID" value="ES5_v2.g13076.t1"/>
    <property type="gene ID" value="ES5_v2.g13076"/>
</dbReference>
<evidence type="ECO:0000313" key="2">
    <source>
        <dbReference type="WBParaSite" id="ES5_v2.g13076.t1"/>
    </source>
</evidence>
<reference evidence="2" key="1">
    <citation type="submission" date="2022-11" db="UniProtKB">
        <authorList>
            <consortium name="WormBaseParasite"/>
        </authorList>
    </citation>
    <scope>IDENTIFICATION</scope>
</reference>
<protein>
    <submittedName>
        <fullName evidence="2">Uncharacterized protein</fullName>
    </submittedName>
</protein>
<accession>A0AC34F8D9</accession>
<name>A0AC34F8D9_9BILA</name>
<evidence type="ECO:0000313" key="1">
    <source>
        <dbReference type="Proteomes" id="UP000887579"/>
    </source>
</evidence>
<sequence>MMNRDIHVNEYGYGESDPIYGDDSVKADVFFNDESRDTQKYYGVLSESKIRCLWKYVLGYDSLNVRELYGRGNLREQITSSRKISVDFVRIYIIITTTNINFYIIKSKPVIP</sequence>
<proteinExistence type="predicted"/>